<evidence type="ECO:0000256" key="8">
    <source>
        <dbReference type="ARBA" id="ARBA00023065"/>
    </source>
</evidence>
<keyword evidence="9 11" id="KW-0472">Membrane</keyword>
<evidence type="ECO:0000256" key="2">
    <source>
        <dbReference type="ARBA" id="ARBA00022448"/>
    </source>
</evidence>
<keyword evidence="4 11" id="KW-0812">Transmembrane</keyword>
<dbReference type="PRINTS" id="PR00169">
    <property type="entry name" value="KCHANNEL"/>
</dbReference>
<organism evidence="13 14">
    <name type="scientific">Polarella glacialis</name>
    <name type="common">Dinoflagellate</name>
    <dbReference type="NCBI Taxonomy" id="89957"/>
    <lineage>
        <taxon>Eukaryota</taxon>
        <taxon>Sar</taxon>
        <taxon>Alveolata</taxon>
        <taxon>Dinophyceae</taxon>
        <taxon>Suessiales</taxon>
        <taxon>Suessiaceae</taxon>
        <taxon>Polarella</taxon>
    </lineage>
</organism>
<dbReference type="OrthoDB" id="10035564at2759"/>
<evidence type="ECO:0000256" key="3">
    <source>
        <dbReference type="ARBA" id="ARBA00022538"/>
    </source>
</evidence>
<keyword evidence="10" id="KW-0407">Ion channel</keyword>
<dbReference type="InterPro" id="IPR028325">
    <property type="entry name" value="VG_K_chnl"/>
</dbReference>
<sequence>MLRNGFAGPLADVTVALLVLGVSAAFALRTLGLAPEVDVLLVSAEDVAQVLFAVEYLLRWYSRDCRPSYLLKWTMLVDGLAFLPLVLGMLGIQVAGDQAALEFLRLLRILRLLRFLRDRESFVQLAGIFWSGAKDVRPYQLQLVRTVTYIYILLFMSSGLVYLFEHPGNPAFPNFFVSLYFTLTTLTTVGFGDITPISAEGRFIVSVSILAGATLIPVQLSSLANSFGEELSDKNKATLPEIALGPWQCRHCNEPSHRADAAFCFRCGVALRPPVSTDATQDP</sequence>
<evidence type="ECO:0000313" key="14">
    <source>
        <dbReference type="Proteomes" id="UP000654075"/>
    </source>
</evidence>
<keyword evidence="8" id="KW-0406">Ion transport</keyword>
<dbReference type="Pfam" id="PF00520">
    <property type="entry name" value="Ion_trans"/>
    <property type="match status" value="1"/>
</dbReference>
<proteinExistence type="predicted"/>
<keyword evidence="2" id="KW-0813">Transport</keyword>
<evidence type="ECO:0000256" key="11">
    <source>
        <dbReference type="SAM" id="Phobius"/>
    </source>
</evidence>
<dbReference type="GO" id="GO:0001508">
    <property type="term" value="P:action potential"/>
    <property type="evidence" value="ECO:0007669"/>
    <property type="project" value="TreeGrafter"/>
</dbReference>
<dbReference type="OMA" id="DPANSIM"/>
<accession>A0A813EPE9</accession>
<dbReference type="GO" id="GO:0008076">
    <property type="term" value="C:voltage-gated potassium channel complex"/>
    <property type="evidence" value="ECO:0007669"/>
    <property type="project" value="InterPro"/>
</dbReference>
<evidence type="ECO:0000259" key="12">
    <source>
        <dbReference type="Pfam" id="PF00520"/>
    </source>
</evidence>
<keyword evidence="6" id="KW-0630">Potassium</keyword>
<feature type="transmembrane region" description="Helical" evidence="11">
    <location>
        <begin position="6"/>
        <end position="28"/>
    </location>
</feature>
<feature type="transmembrane region" description="Helical" evidence="11">
    <location>
        <begin position="40"/>
        <end position="61"/>
    </location>
</feature>
<evidence type="ECO:0000256" key="10">
    <source>
        <dbReference type="ARBA" id="ARBA00023303"/>
    </source>
</evidence>
<dbReference type="AlphaFoldDB" id="A0A813EPE9"/>
<dbReference type="GO" id="GO:0005249">
    <property type="term" value="F:voltage-gated potassium channel activity"/>
    <property type="evidence" value="ECO:0007669"/>
    <property type="project" value="InterPro"/>
</dbReference>
<keyword evidence="14" id="KW-1185">Reference proteome</keyword>
<evidence type="ECO:0000256" key="5">
    <source>
        <dbReference type="ARBA" id="ARBA00022826"/>
    </source>
</evidence>
<keyword evidence="3" id="KW-0633">Potassium transport</keyword>
<evidence type="ECO:0000256" key="1">
    <source>
        <dbReference type="ARBA" id="ARBA00004141"/>
    </source>
</evidence>
<dbReference type="InterPro" id="IPR005821">
    <property type="entry name" value="Ion_trans_dom"/>
</dbReference>
<reference evidence="13" key="1">
    <citation type="submission" date="2021-02" db="EMBL/GenBank/DDBJ databases">
        <authorList>
            <person name="Dougan E. K."/>
            <person name="Rhodes N."/>
            <person name="Thang M."/>
            <person name="Chan C."/>
        </authorList>
    </citation>
    <scope>NUCLEOTIDE SEQUENCE</scope>
</reference>
<keyword evidence="7 11" id="KW-1133">Transmembrane helix</keyword>
<keyword evidence="5" id="KW-0631">Potassium channel</keyword>
<evidence type="ECO:0000256" key="9">
    <source>
        <dbReference type="ARBA" id="ARBA00023136"/>
    </source>
</evidence>
<comment type="caution">
    <text evidence="13">The sequence shown here is derived from an EMBL/GenBank/DDBJ whole genome shotgun (WGS) entry which is preliminary data.</text>
</comment>
<dbReference type="PANTHER" id="PTHR11537:SF254">
    <property type="entry name" value="POTASSIUM VOLTAGE-GATED CHANNEL PROTEIN SHAB"/>
    <property type="match status" value="1"/>
</dbReference>
<feature type="transmembrane region" description="Helical" evidence="11">
    <location>
        <begin position="143"/>
        <end position="164"/>
    </location>
</feature>
<protein>
    <recommendedName>
        <fullName evidence="12">Ion transport domain-containing protein</fullName>
    </recommendedName>
</protein>
<name>A0A813EPE9_POLGL</name>
<dbReference type="EMBL" id="CAJNNV010014927">
    <property type="protein sequence ID" value="CAE8603016.1"/>
    <property type="molecule type" value="Genomic_DNA"/>
</dbReference>
<evidence type="ECO:0000313" key="13">
    <source>
        <dbReference type="EMBL" id="CAE8603016.1"/>
    </source>
</evidence>
<dbReference type="PANTHER" id="PTHR11537">
    <property type="entry name" value="VOLTAGE-GATED POTASSIUM CHANNEL"/>
    <property type="match status" value="1"/>
</dbReference>
<evidence type="ECO:0000256" key="4">
    <source>
        <dbReference type="ARBA" id="ARBA00022692"/>
    </source>
</evidence>
<evidence type="ECO:0000256" key="6">
    <source>
        <dbReference type="ARBA" id="ARBA00022958"/>
    </source>
</evidence>
<dbReference type="Proteomes" id="UP000654075">
    <property type="component" value="Unassembled WGS sequence"/>
</dbReference>
<dbReference type="Gene3D" id="1.10.287.70">
    <property type="match status" value="1"/>
</dbReference>
<feature type="transmembrane region" description="Helical" evidence="11">
    <location>
        <begin position="81"/>
        <end position="104"/>
    </location>
</feature>
<feature type="transmembrane region" description="Helical" evidence="11">
    <location>
        <begin position="170"/>
        <end position="191"/>
    </location>
</feature>
<evidence type="ECO:0000256" key="7">
    <source>
        <dbReference type="ARBA" id="ARBA00022989"/>
    </source>
</evidence>
<comment type="subcellular location">
    <subcellularLocation>
        <location evidence="1">Membrane</location>
        <topology evidence="1">Multi-pass membrane protein</topology>
    </subcellularLocation>
</comment>
<gene>
    <name evidence="13" type="ORF">PGLA1383_LOCUS21241</name>
</gene>
<feature type="domain" description="Ion transport" evidence="12">
    <location>
        <begin position="12"/>
        <end position="230"/>
    </location>
</feature>
<dbReference type="SUPFAM" id="SSF81324">
    <property type="entry name" value="Voltage-gated potassium channels"/>
    <property type="match status" value="1"/>
</dbReference>